<evidence type="ECO:0000313" key="2">
    <source>
        <dbReference type="EMBL" id="KAK9839347.1"/>
    </source>
</evidence>
<dbReference type="AlphaFoldDB" id="A0AAW1S0K5"/>
<proteinExistence type="predicted"/>
<sequence length="164" mass="18535">MGNRTVEHKSHEHNVPNSFMCSAPGHEFWDYCLRVVVERSALANAFPHAKRWDSIERIAGPAMLYVALMDWRYITGEHLPIIDDAALIYPYDWTHAWSTSATPMVEDCHASDNPKFNPEKCKARFPDAYAITYWSRTWADDAPGEPPPQETAPVSNAVETADGD</sequence>
<comment type="caution">
    <text evidence="2">The sequence shown here is derived from an EMBL/GenBank/DDBJ whole genome shotgun (WGS) entry which is preliminary data.</text>
</comment>
<name>A0AAW1S0K5_9CHLO</name>
<protein>
    <submittedName>
        <fullName evidence="2">Uncharacterized protein</fullName>
    </submittedName>
</protein>
<keyword evidence="3" id="KW-1185">Reference proteome</keyword>
<feature type="region of interest" description="Disordered" evidence="1">
    <location>
        <begin position="139"/>
        <end position="164"/>
    </location>
</feature>
<evidence type="ECO:0000256" key="1">
    <source>
        <dbReference type="SAM" id="MobiDB-lite"/>
    </source>
</evidence>
<accession>A0AAW1S0K5</accession>
<gene>
    <name evidence="2" type="ORF">WJX84_008179</name>
</gene>
<organism evidence="2 3">
    <name type="scientific">Apatococcus fuscideae</name>
    <dbReference type="NCBI Taxonomy" id="2026836"/>
    <lineage>
        <taxon>Eukaryota</taxon>
        <taxon>Viridiplantae</taxon>
        <taxon>Chlorophyta</taxon>
        <taxon>core chlorophytes</taxon>
        <taxon>Trebouxiophyceae</taxon>
        <taxon>Chlorellales</taxon>
        <taxon>Chlorellaceae</taxon>
        <taxon>Apatococcus</taxon>
    </lineage>
</organism>
<dbReference type="Proteomes" id="UP001485043">
    <property type="component" value="Unassembled WGS sequence"/>
</dbReference>
<reference evidence="2 3" key="1">
    <citation type="journal article" date="2024" name="Nat. Commun.">
        <title>Phylogenomics reveals the evolutionary origins of lichenization in chlorophyte algae.</title>
        <authorList>
            <person name="Puginier C."/>
            <person name="Libourel C."/>
            <person name="Otte J."/>
            <person name="Skaloud P."/>
            <person name="Haon M."/>
            <person name="Grisel S."/>
            <person name="Petersen M."/>
            <person name="Berrin J.G."/>
            <person name="Delaux P.M."/>
            <person name="Dal Grande F."/>
            <person name="Keller J."/>
        </authorList>
    </citation>
    <scope>NUCLEOTIDE SEQUENCE [LARGE SCALE GENOMIC DNA]</scope>
    <source>
        <strain evidence="2 3">SAG 2523</strain>
    </source>
</reference>
<evidence type="ECO:0000313" key="3">
    <source>
        <dbReference type="Proteomes" id="UP001485043"/>
    </source>
</evidence>
<dbReference type="EMBL" id="JALJOV010001874">
    <property type="protein sequence ID" value="KAK9839347.1"/>
    <property type="molecule type" value="Genomic_DNA"/>
</dbReference>